<evidence type="ECO:0000313" key="4">
    <source>
        <dbReference type="EMBL" id="KAK3901788.1"/>
    </source>
</evidence>
<sequence length="589" mass="64627">MVTALWPHTLAIGHRSGTLLHAGSFACSVRRSPSPCDRFFDFGSYPIHDDLGLMRNLPFFRLLDLVERPALTAVADHPLPGQRSRRAITTPSWTTMYDGLLAVASSIFPEISASRVVTPFATKSLADIILRFQQFVPERYAGDLSEHLGWVLGPTQPVSTTLPWLFSMAAYLATNNALEEEVEGLWIDGFLQWTIDHAHAESLARFMTIQTPTVHAFANVLLESAIRIKNKEILHTLLDYGVKMDSRLDSIAAVVGDIDLTNRILSTAEPASLARTTELLPALIRGRHFDVVKLLLEMSRGGRSNLWGEALHVAVRDENIEGLKFLLKVGADPSNDRSLARVFKYTVESGKPAEMVALFLEHGADVMAELHGLSILEWAALHRRSICGLLKKWLEPAAVGFLLGDLLYAAGDGPDALATYIIARRPEVVSDHQMAEALQASIVQGHIGATSTLLQHGVDPDGPSLDTPPLVSGLRHAGIWREEVVDLLLEHGANTRRPELLDELGDMPCGLLRVILASGVDLEHRERWLVQAAEYNNRASAEILIQSGVDVNTPGLRLNPLQSAAWRHHADMVQFLIGQGADVNAPAHP</sequence>
<proteinExistence type="predicted"/>
<gene>
    <name evidence="4" type="ORF">C8A05DRAFT_16075</name>
</gene>
<dbReference type="InterPro" id="IPR036770">
    <property type="entry name" value="Ankyrin_rpt-contain_sf"/>
</dbReference>
<accession>A0AAN6RTC5</accession>
<dbReference type="SMART" id="SM00248">
    <property type="entry name" value="ANK"/>
    <property type="match status" value="5"/>
</dbReference>
<evidence type="ECO:0000313" key="5">
    <source>
        <dbReference type="Proteomes" id="UP001303889"/>
    </source>
</evidence>
<feature type="non-terminal residue" evidence="4">
    <location>
        <position position="589"/>
    </location>
</feature>
<keyword evidence="5" id="KW-1185">Reference proteome</keyword>
<dbReference type="Gene3D" id="1.25.40.20">
    <property type="entry name" value="Ankyrin repeat-containing domain"/>
    <property type="match status" value="3"/>
</dbReference>
<dbReference type="Pfam" id="PF12796">
    <property type="entry name" value="Ank_2"/>
    <property type="match status" value="1"/>
</dbReference>
<keyword evidence="2 3" id="KW-0040">ANK repeat</keyword>
<dbReference type="EMBL" id="MU855555">
    <property type="protein sequence ID" value="KAK3901788.1"/>
    <property type="molecule type" value="Genomic_DNA"/>
</dbReference>
<dbReference type="SUPFAM" id="SSF48403">
    <property type="entry name" value="Ankyrin repeat"/>
    <property type="match status" value="1"/>
</dbReference>
<dbReference type="PANTHER" id="PTHR24123">
    <property type="entry name" value="ANKYRIN REPEAT-CONTAINING"/>
    <property type="match status" value="1"/>
</dbReference>
<dbReference type="InterPro" id="IPR051165">
    <property type="entry name" value="Multifunctional_ANK_Repeat"/>
</dbReference>
<reference evidence="4" key="2">
    <citation type="submission" date="2023-05" db="EMBL/GenBank/DDBJ databases">
        <authorList>
            <consortium name="Lawrence Berkeley National Laboratory"/>
            <person name="Steindorff A."/>
            <person name="Hensen N."/>
            <person name="Bonometti L."/>
            <person name="Westerberg I."/>
            <person name="Brannstrom I.O."/>
            <person name="Guillou S."/>
            <person name="Cros-Aarteil S."/>
            <person name="Calhoun S."/>
            <person name="Haridas S."/>
            <person name="Kuo A."/>
            <person name="Mondo S."/>
            <person name="Pangilinan J."/>
            <person name="Riley R."/>
            <person name="Labutti K."/>
            <person name="Andreopoulos B."/>
            <person name="Lipzen A."/>
            <person name="Chen C."/>
            <person name="Yanf M."/>
            <person name="Daum C."/>
            <person name="Ng V."/>
            <person name="Clum A."/>
            <person name="Ohm R."/>
            <person name="Martin F."/>
            <person name="Silar P."/>
            <person name="Natvig D."/>
            <person name="Lalanne C."/>
            <person name="Gautier V."/>
            <person name="Ament-Velasquez S.L."/>
            <person name="Kruys A."/>
            <person name="Hutchinson M.I."/>
            <person name="Powell A.J."/>
            <person name="Barry K."/>
            <person name="Miller A.N."/>
            <person name="Grigoriev I.V."/>
            <person name="Debuchy R."/>
            <person name="Gladieux P."/>
            <person name="Thoren M.H."/>
            <person name="Johannesson H."/>
        </authorList>
    </citation>
    <scope>NUCLEOTIDE SEQUENCE</scope>
    <source>
        <strain evidence="4">CBS 103.79</strain>
    </source>
</reference>
<evidence type="ECO:0000256" key="2">
    <source>
        <dbReference type="ARBA" id="ARBA00023043"/>
    </source>
</evidence>
<dbReference type="Proteomes" id="UP001303889">
    <property type="component" value="Unassembled WGS sequence"/>
</dbReference>
<comment type="caution">
    <text evidence="4">The sequence shown here is derived from an EMBL/GenBank/DDBJ whole genome shotgun (WGS) entry which is preliminary data.</text>
</comment>
<dbReference type="PROSITE" id="PS50088">
    <property type="entry name" value="ANK_REPEAT"/>
    <property type="match status" value="1"/>
</dbReference>
<protein>
    <submittedName>
        <fullName evidence="4">Ankyrin repeat and KH domain-containing protein 1</fullName>
    </submittedName>
</protein>
<feature type="repeat" description="ANK" evidence="3">
    <location>
        <begin position="556"/>
        <end position="588"/>
    </location>
</feature>
<organism evidence="4 5">
    <name type="scientific">Staphylotrichum tortipilum</name>
    <dbReference type="NCBI Taxonomy" id="2831512"/>
    <lineage>
        <taxon>Eukaryota</taxon>
        <taxon>Fungi</taxon>
        <taxon>Dikarya</taxon>
        <taxon>Ascomycota</taxon>
        <taxon>Pezizomycotina</taxon>
        <taxon>Sordariomycetes</taxon>
        <taxon>Sordariomycetidae</taxon>
        <taxon>Sordariales</taxon>
        <taxon>Chaetomiaceae</taxon>
        <taxon>Staphylotrichum</taxon>
    </lineage>
</organism>
<evidence type="ECO:0000256" key="3">
    <source>
        <dbReference type="PROSITE-ProRule" id="PRU00023"/>
    </source>
</evidence>
<keyword evidence="1" id="KW-0677">Repeat</keyword>
<name>A0AAN6RTC5_9PEZI</name>
<evidence type="ECO:0000256" key="1">
    <source>
        <dbReference type="ARBA" id="ARBA00022737"/>
    </source>
</evidence>
<reference evidence="4" key="1">
    <citation type="journal article" date="2023" name="Mol. Phylogenet. Evol.">
        <title>Genome-scale phylogeny and comparative genomics of the fungal order Sordariales.</title>
        <authorList>
            <person name="Hensen N."/>
            <person name="Bonometti L."/>
            <person name="Westerberg I."/>
            <person name="Brannstrom I.O."/>
            <person name="Guillou S."/>
            <person name="Cros-Aarteil S."/>
            <person name="Calhoun S."/>
            <person name="Haridas S."/>
            <person name="Kuo A."/>
            <person name="Mondo S."/>
            <person name="Pangilinan J."/>
            <person name="Riley R."/>
            <person name="LaButti K."/>
            <person name="Andreopoulos B."/>
            <person name="Lipzen A."/>
            <person name="Chen C."/>
            <person name="Yan M."/>
            <person name="Daum C."/>
            <person name="Ng V."/>
            <person name="Clum A."/>
            <person name="Steindorff A."/>
            <person name="Ohm R.A."/>
            <person name="Martin F."/>
            <person name="Silar P."/>
            <person name="Natvig D.O."/>
            <person name="Lalanne C."/>
            <person name="Gautier V."/>
            <person name="Ament-Velasquez S.L."/>
            <person name="Kruys A."/>
            <person name="Hutchinson M.I."/>
            <person name="Powell A.J."/>
            <person name="Barry K."/>
            <person name="Miller A.N."/>
            <person name="Grigoriev I.V."/>
            <person name="Debuchy R."/>
            <person name="Gladieux P."/>
            <person name="Hiltunen Thoren M."/>
            <person name="Johannesson H."/>
        </authorList>
    </citation>
    <scope>NUCLEOTIDE SEQUENCE</scope>
    <source>
        <strain evidence="4">CBS 103.79</strain>
    </source>
</reference>
<dbReference type="PROSITE" id="PS50297">
    <property type="entry name" value="ANK_REP_REGION"/>
    <property type="match status" value="1"/>
</dbReference>
<dbReference type="AlphaFoldDB" id="A0AAN6RTC5"/>
<dbReference type="PANTHER" id="PTHR24123:SF33">
    <property type="entry name" value="PROTEIN HOS4"/>
    <property type="match status" value="1"/>
</dbReference>
<dbReference type="InterPro" id="IPR002110">
    <property type="entry name" value="Ankyrin_rpt"/>
</dbReference>